<evidence type="ECO:0000313" key="4">
    <source>
        <dbReference type="Proteomes" id="UP000182649"/>
    </source>
</evidence>
<feature type="transmembrane region" description="Helical" evidence="2">
    <location>
        <begin position="28"/>
        <end position="46"/>
    </location>
</feature>
<gene>
    <name evidence="3" type="ORF">SAMN05216417_101277</name>
</gene>
<reference evidence="3 4" key="1">
    <citation type="submission" date="2016-10" db="EMBL/GenBank/DDBJ databases">
        <authorList>
            <person name="de Groot N.N."/>
        </authorList>
    </citation>
    <scope>NUCLEOTIDE SEQUENCE [LARGE SCALE GENOMIC DNA]</scope>
    <source>
        <strain evidence="3 4">Nl14</strain>
    </source>
</reference>
<evidence type="ECO:0000256" key="1">
    <source>
        <dbReference type="SAM" id="MobiDB-lite"/>
    </source>
</evidence>
<sequence length="259" mass="29114">MIKSRNRRQKIAAAPAAVRLQTPAHVRWATLAILLVAALILSWGMYDAGRKAGIPDRIEPPREEKTETGPEMERLSQSNARLQHENDELRIKMAGLDQQLQMDQAARQDIASQVKTLQAENTRLKEELAFFQNLGSAPGKTGQRVSIGGLKLEKGKLPGEYRYSLLLVQSGVRGKDFHGNLEFAVNFQQNGEKMVQSLTSNETSDDDPSKKFDVSFRFYRRVESTFWLAPDAIVDSLQVKVFEKGETQARLMQTVNLSL</sequence>
<evidence type="ECO:0000313" key="3">
    <source>
        <dbReference type="EMBL" id="SFU32974.1"/>
    </source>
</evidence>
<keyword evidence="2" id="KW-1133">Transmembrane helix</keyword>
<feature type="compositionally biased region" description="Basic and acidic residues" evidence="1">
    <location>
        <begin position="55"/>
        <end position="74"/>
    </location>
</feature>
<dbReference type="EMBL" id="FPBZ01000001">
    <property type="protein sequence ID" value="SFU32974.1"/>
    <property type="molecule type" value="Genomic_DNA"/>
</dbReference>
<dbReference type="OrthoDB" id="8585321at2"/>
<proteinExistence type="predicted"/>
<dbReference type="Pfam" id="PF20567">
    <property type="entry name" value="DUF6776"/>
    <property type="match status" value="1"/>
</dbReference>
<evidence type="ECO:0000256" key="2">
    <source>
        <dbReference type="SAM" id="Phobius"/>
    </source>
</evidence>
<organism evidence="3 4">
    <name type="scientific">Nitrosospira multiformis</name>
    <dbReference type="NCBI Taxonomy" id="1231"/>
    <lineage>
        <taxon>Bacteria</taxon>
        <taxon>Pseudomonadati</taxon>
        <taxon>Pseudomonadota</taxon>
        <taxon>Betaproteobacteria</taxon>
        <taxon>Nitrosomonadales</taxon>
        <taxon>Nitrosomonadaceae</taxon>
        <taxon>Nitrosospira</taxon>
    </lineage>
</organism>
<dbReference type="RefSeq" id="WP_074972326.1">
    <property type="nucleotide sequence ID" value="NZ_FPBZ01000001.1"/>
</dbReference>
<protein>
    <submittedName>
        <fullName evidence="3">Uncharacterized protein</fullName>
    </submittedName>
</protein>
<name>A0A1I7F9Y4_9PROT</name>
<accession>A0A1I7F9Y4</accession>
<keyword evidence="2" id="KW-0472">Membrane</keyword>
<feature type="region of interest" description="Disordered" evidence="1">
    <location>
        <begin position="55"/>
        <end position="79"/>
    </location>
</feature>
<dbReference type="Proteomes" id="UP000182649">
    <property type="component" value="Unassembled WGS sequence"/>
</dbReference>
<keyword evidence="2" id="KW-0812">Transmembrane</keyword>
<dbReference type="InterPro" id="IPR046703">
    <property type="entry name" value="DUF6776"/>
</dbReference>
<dbReference type="AlphaFoldDB" id="A0A1I7F9Y4"/>